<evidence type="ECO:0000313" key="1">
    <source>
        <dbReference type="EMBL" id="MDB9538299.1"/>
    </source>
</evidence>
<keyword evidence="2" id="KW-1185">Reference proteome</keyword>
<name>A0ABT5AN26_9CYAN</name>
<dbReference type="Pfam" id="PF04465">
    <property type="entry name" value="DUF499"/>
    <property type="match status" value="1"/>
</dbReference>
<comment type="caution">
    <text evidence="1">The sequence shown here is derived from an EMBL/GenBank/DDBJ whole genome shotgun (WGS) entry which is preliminary data.</text>
</comment>
<dbReference type="InterPro" id="IPR007555">
    <property type="entry name" value="DUF499"/>
</dbReference>
<proteinExistence type="predicted"/>
<sequence length="108" mass="12555">MFERLPDEGEILEVARAYAKAVSDAKQMDITNASPDKFTTQLKESYPFHFAIRDLYARFRENPGFQQTRGLIRLMRVVVSRLFDATQGKADLLYLIHAHDTERYNLCI</sequence>
<dbReference type="Proteomes" id="UP001212499">
    <property type="component" value="Unassembled WGS sequence"/>
</dbReference>
<protein>
    <submittedName>
        <fullName evidence="1">DUF499 domain-containing protein</fullName>
    </submittedName>
</protein>
<dbReference type="EMBL" id="JAQMUH010000012">
    <property type="protein sequence ID" value="MDB9538299.1"/>
    <property type="molecule type" value="Genomic_DNA"/>
</dbReference>
<accession>A0ABT5AN26</accession>
<evidence type="ECO:0000313" key="2">
    <source>
        <dbReference type="Proteomes" id="UP001212499"/>
    </source>
</evidence>
<organism evidence="1 2">
    <name type="scientific">Anabaenopsis arnoldii</name>
    <dbReference type="NCBI Taxonomy" id="2152938"/>
    <lineage>
        <taxon>Bacteria</taxon>
        <taxon>Bacillati</taxon>
        <taxon>Cyanobacteriota</taxon>
        <taxon>Cyanophyceae</taxon>
        <taxon>Nostocales</taxon>
        <taxon>Nodulariaceae</taxon>
        <taxon>Anabaenopsis</taxon>
    </lineage>
</organism>
<gene>
    <name evidence="1" type="ORF">PN457_01215</name>
</gene>
<reference evidence="1 2" key="1">
    <citation type="submission" date="2023-01" db="EMBL/GenBank/DDBJ databases">
        <title>Genomes from the Australian National Cyanobacteria Reference Collection.</title>
        <authorList>
            <person name="Willis A."/>
            <person name="Lee E.M.F."/>
        </authorList>
    </citation>
    <scope>NUCLEOTIDE SEQUENCE [LARGE SCALE GENOMIC DNA]</scope>
    <source>
        <strain evidence="1 2">CS-1033</strain>
    </source>
</reference>